<dbReference type="Proteomes" id="UP000465112">
    <property type="component" value="Chromosome 11"/>
</dbReference>
<comment type="caution">
    <text evidence="2">The sequence shown here is derived from an EMBL/GenBank/DDBJ whole genome shotgun (WGS) entry which is preliminary data.</text>
</comment>
<accession>A0A6A5EWU7</accession>
<protein>
    <submittedName>
        <fullName evidence="2">Uncharacterized protein</fullName>
    </submittedName>
</protein>
<reference evidence="2 3" key="1">
    <citation type="submission" date="2019-06" db="EMBL/GenBank/DDBJ databases">
        <title>A chromosome-scale genome assembly of the European perch, Perca fluviatilis.</title>
        <authorList>
            <person name="Roques C."/>
            <person name="Zahm M."/>
            <person name="Cabau C."/>
            <person name="Klopp C."/>
            <person name="Bouchez O."/>
            <person name="Donnadieu C."/>
            <person name="Kuhl H."/>
            <person name="Gislard M."/>
            <person name="Guendouz S."/>
            <person name="Journot L."/>
            <person name="Haffray P."/>
            <person name="Bestin A."/>
            <person name="Morvezen R."/>
            <person name="Feron R."/>
            <person name="Wen M."/>
            <person name="Jouanno E."/>
            <person name="Herpin A."/>
            <person name="Schartl M."/>
            <person name="Postlethwait J."/>
            <person name="Schaerlinger B."/>
            <person name="Chardard D."/>
            <person name="Lecocq T."/>
            <person name="Poncet C."/>
            <person name="Jaffrelo L."/>
            <person name="Lampietro C."/>
            <person name="Guiguen Y."/>
        </authorList>
    </citation>
    <scope>NUCLEOTIDE SEQUENCE [LARGE SCALE GENOMIC DNA]</scope>
    <source>
        <tissue evidence="2">Blood</tissue>
    </source>
</reference>
<keyword evidence="3" id="KW-1185">Reference proteome</keyword>
<sequence>MSSGGGSQREVRTASQLPSRLFSPNERTHKAADKTGDKGLCNGVGGGRLPVAFCCGETDALWTQWTLERRLNTILEKFKETTATLPLKKKSLGLVNGVVVFPVPCW</sequence>
<dbReference type="AlphaFoldDB" id="A0A6A5EWU7"/>
<evidence type="ECO:0000256" key="1">
    <source>
        <dbReference type="SAM" id="MobiDB-lite"/>
    </source>
</evidence>
<organism evidence="2 3">
    <name type="scientific">Perca fluviatilis</name>
    <name type="common">European perch</name>
    <dbReference type="NCBI Taxonomy" id="8168"/>
    <lineage>
        <taxon>Eukaryota</taxon>
        <taxon>Metazoa</taxon>
        <taxon>Chordata</taxon>
        <taxon>Craniata</taxon>
        <taxon>Vertebrata</taxon>
        <taxon>Euteleostomi</taxon>
        <taxon>Actinopterygii</taxon>
        <taxon>Neopterygii</taxon>
        <taxon>Teleostei</taxon>
        <taxon>Neoteleostei</taxon>
        <taxon>Acanthomorphata</taxon>
        <taxon>Eupercaria</taxon>
        <taxon>Perciformes</taxon>
        <taxon>Percoidei</taxon>
        <taxon>Percidae</taxon>
        <taxon>Percinae</taxon>
        <taxon>Perca</taxon>
    </lineage>
</organism>
<feature type="compositionally biased region" description="Basic and acidic residues" evidence="1">
    <location>
        <begin position="26"/>
        <end position="37"/>
    </location>
</feature>
<proteinExistence type="predicted"/>
<evidence type="ECO:0000313" key="3">
    <source>
        <dbReference type="Proteomes" id="UP000465112"/>
    </source>
</evidence>
<feature type="region of interest" description="Disordered" evidence="1">
    <location>
        <begin position="1"/>
        <end position="40"/>
    </location>
</feature>
<dbReference type="EMBL" id="VHII01000011">
    <property type="protein sequence ID" value="KAF1383588.1"/>
    <property type="molecule type" value="Genomic_DNA"/>
</dbReference>
<evidence type="ECO:0000313" key="2">
    <source>
        <dbReference type="EMBL" id="KAF1383588.1"/>
    </source>
</evidence>
<name>A0A6A5EWU7_PERFL</name>
<gene>
    <name evidence="2" type="ORF">PFLUV_G00133420</name>
</gene>